<dbReference type="EMBL" id="NUDP01000057">
    <property type="protein sequence ID" value="PEM68073.1"/>
    <property type="molecule type" value="Genomic_DNA"/>
</dbReference>
<proteinExistence type="predicted"/>
<dbReference type="RefSeq" id="WP_097849722.1">
    <property type="nucleotide sequence ID" value="NZ_NUDP01000057.1"/>
</dbReference>
<reference evidence="1 2" key="1">
    <citation type="submission" date="2017-09" db="EMBL/GenBank/DDBJ databases">
        <title>Large-scale bioinformatics analysis of Bacillus genomes uncovers conserved roles of natural products in bacterial physiology.</title>
        <authorList>
            <consortium name="Agbiome Team Llc"/>
            <person name="Bleich R.M."/>
            <person name="Grubbs K.J."/>
            <person name="Santa Maria K.C."/>
            <person name="Allen S.E."/>
            <person name="Farag S."/>
            <person name="Shank E.A."/>
            <person name="Bowers A."/>
        </authorList>
    </citation>
    <scope>NUCLEOTIDE SEQUENCE [LARGE SCALE GENOMIC DNA]</scope>
    <source>
        <strain evidence="1 2">AFS009893</strain>
    </source>
</reference>
<organism evidence="1 2">
    <name type="scientific">Bacillus pseudomycoides</name>
    <dbReference type="NCBI Taxonomy" id="64104"/>
    <lineage>
        <taxon>Bacteria</taxon>
        <taxon>Bacillati</taxon>
        <taxon>Bacillota</taxon>
        <taxon>Bacilli</taxon>
        <taxon>Bacillales</taxon>
        <taxon>Bacillaceae</taxon>
        <taxon>Bacillus</taxon>
        <taxon>Bacillus cereus group</taxon>
    </lineage>
</organism>
<sequence>MPVAIRLYEQNCLNLSECVGEYITENNEALQITSSNNQFYVTIPKRYGVLYKFKILPSRMQNETITFRTTYIDEEVEVNIRTGLLRYKDVTAKYTKAYKIHNNIQ</sequence>
<evidence type="ECO:0000313" key="2">
    <source>
        <dbReference type="Proteomes" id="UP000219775"/>
    </source>
</evidence>
<gene>
    <name evidence="1" type="ORF">CN613_15985</name>
</gene>
<accession>A0A2A8C3B1</accession>
<evidence type="ECO:0000313" key="1">
    <source>
        <dbReference type="EMBL" id="PEM68073.1"/>
    </source>
</evidence>
<dbReference type="AlphaFoldDB" id="A0A2A8C3B1"/>
<comment type="caution">
    <text evidence="1">The sequence shown here is derived from an EMBL/GenBank/DDBJ whole genome shotgun (WGS) entry which is preliminary data.</text>
</comment>
<protein>
    <submittedName>
        <fullName evidence="1">Uncharacterized protein</fullName>
    </submittedName>
</protein>
<dbReference type="Proteomes" id="UP000219775">
    <property type="component" value="Unassembled WGS sequence"/>
</dbReference>
<name>A0A2A8C3B1_9BACI</name>